<dbReference type="Pfam" id="PF11799">
    <property type="entry name" value="IMS_C"/>
    <property type="match status" value="1"/>
</dbReference>
<keyword evidence="3" id="KW-0479">Metal-binding</keyword>
<evidence type="ECO:0000259" key="11">
    <source>
        <dbReference type="PROSITE" id="PS50173"/>
    </source>
</evidence>
<dbReference type="InterPro" id="IPR036775">
    <property type="entry name" value="DNA_pol_Y-fam_lit_finger_sf"/>
</dbReference>
<keyword evidence="5" id="KW-0863">Zinc-finger</keyword>
<dbReference type="SUPFAM" id="SSF56672">
    <property type="entry name" value="DNA/RNA polymerases"/>
    <property type="match status" value="1"/>
</dbReference>
<reference evidence="13 14" key="1">
    <citation type="journal article" date="2019" name="Sci. Rep.">
        <title>Comparative genomics of chytrid fungi reveal insights into the obligate biotrophic and pathogenic lifestyle of Synchytrium endobioticum.</title>
        <authorList>
            <person name="van de Vossenberg B.T.L.H."/>
            <person name="Warris S."/>
            <person name="Nguyen H.D.T."/>
            <person name="van Gent-Pelzer M.P.E."/>
            <person name="Joly D.L."/>
            <person name="van de Geest H.C."/>
            <person name="Bonants P.J.M."/>
            <person name="Smith D.S."/>
            <person name="Levesque C.A."/>
            <person name="van der Lee T.A.J."/>
        </authorList>
    </citation>
    <scope>NUCLEOTIDE SEQUENCE [LARGE SCALE GENOMIC DNA]</scope>
    <source>
        <strain evidence="13 14">MB42</strain>
    </source>
</reference>
<dbReference type="GO" id="GO:0005657">
    <property type="term" value="C:replication fork"/>
    <property type="evidence" value="ECO:0007669"/>
    <property type="project" value="UniProtKB-ARBA"/>
</dbReference>
<organism evidence="13 14">
    <name type="scientific">Synchytrium endobioticum</name>
    <dbReference type="NCBI Taxonomy" id="286115"/>
    <lineage>
        <taxon>Eukaryota</taxon>
        <taxon>Fungi</taxon>
        <taxon>Fungi incertae sedis</taxon>
        <taxon>Chytridiomycota</taxon>
        <taxon>Chytridiomycota incertae sedis</taxon>
        <taxon>Chytridiomycetes</taxon>
        <taxon>Synchytriales</taxon>
        <taxon>Synchytriaceae</taxon>
        <taxon>Synchytrium</taxon>
    </lineage>
</organism>
<keyword evidence="7" id="KW-0234">DNA repair</keyword>
<dbReference type="PIRSF" id="PIRSF036603">
    <property type="entry name" value="DPol_eta"/>
    <property type="match status" value="1"/>
</dbReference>
<accession>A0A507DDW7</accession>
<dbReference type="Pfam" id="PF18439">
    <property type="entry name" value="zf_UBZ"/>
    <property type="match status" value="1"/>
</dbReference>
<dbReference type="GO" id="GO:0070987">
    <property type="term" value="P:error-free translesion synthesis"/>
    <property type="evidence" value="ECO:0007669"/>
    <property type="project" value="UniProtKB-ARBA"/>
</dbReference>
<dbReference type="PANTHER" id="PTHR45873:SF1">
    <property type="entry name" value="DNA POLYMERASE ETA"/>
    <property type="match status" value="1"/>
</dbReference>
<dbReference type="InterPro" id="IPR017961">
    <property type="entry name" value="DNA_pol_Y-fam_little_finger"/>
</dbReference>
<evidence type="ECO:0000313" key="13">
    <source>
        <dbReference type="EMBL" id="TPX49601.1"/>
    </source>
</evidence>
<dbReference type="GO" id="GO:0005634">
    <property type="term" value="C:nucleus"/>
    <property type="evidence" value="ECO:0007669"/>
    <property type="project" value="UniProtKB-SubCell"/>
</dbReference>
<dbReference type="PROSITE" id="PS51907">
    <property type="entry name" value="ZF_UBZ3"/>
    <property type="match status" value="1"/>
</dbReference>
<dbReference type="GO" id="GO:0009314">
    <property type="term" value="P:response to radiation"/>
    <property type="evidence" value="ECO:0007669"/>
    <property type="project" value="TreeGrafter"/>
</dbReference>
<comment type="caution">
    <text evidence="13">The sequence shown here is derived from an EMBL/GenBank/DDBJ whole genome shotgun (WGS) entry which is preliminary data.</text>
</comment>
<keyword evidence="14" id="KW-1185">Reference proteome</keyword>
<dbReference type="InterPro" id="IPR041298">
    <property type="entry name" value="UBZ3"/>
</dbReference>
<evidence type="ECO:0000256" key="3">
    <source>
        <dbReference type="ARBA" id="ARBA00022723"/>
    </source>
</evidence>
<feature type="domain" description="UBZ3-type" evidence="12">
    <location>
        <begin position="476"/>
        <end position="510"/>
    </location>
</feature>
<dbReference type="GO" id="GO:0042276">
    <property type="term" value="P:error-prone translesion synthesis"/>
    <property type="evidence" value="ECO:0007669"/>
    <property type="project" value="TreeGrafter"/>
</dbReference>
<dbReference type="GO" id="GO:0007064">
    <property type="term" value="P:mitotic sister chromatid cohesion"/>
    <property type="evidence" value="ECO:0007669"/>
    <property type="project" value="UniProtKB-ARBA"/>
</dbReference>
<dbReference type="Pfam" id="PF00817">
    <property type="entry name" value="IMS"/>
    <property type="match status" value="1"/>
</dbReference>
<evidence type="ECO:0000256" key="10">
    <source>
        <dbReference type="SAM" id="MobiDB-lite"/>
    </source>
</evidence>
<dbReference type="Gene3D" id="3.30.70.270">
    <property type="match status" value="2"/>
</dbReference>
<dbReference type="FunFam" id="3.40.1170.60:FF:000008">
    <property type="entry name" value="DNA polymerase eta subunit"/>
    <property type="match status" value="1"/>
</dbReference>
<dbReference type="GO" id="GO:0003887">
    <property type="term" value="F:DNA-directed DNA polymerase activity"/>
    <property type="evidence" value="ECO:0007669"/>
    <property type="project" value="UniProtKB-KW"/>
</dbReference>
<dbReference type="PANTHER" id="PTHR45873">
    <property type="entry name" value="DNA POLYMERASE ETA"/>
    <property type="match status" value="1"/>
</dbReference>
<evidence type="ECO:0000259" key="12">
    <source>
        <dbReference type="PROSITE" id="PS51907"/>
    </source>
</evidence>
<dbReference type="Pfam" id="PF21704">
    <property type="entry name" value="POLH-Rev1_HhH"/>
    <property type="match status" value="1"/>
</dbReference>
<evidence type="ECO:0000313" key="14">
    <source>
        <dbReference type="Proteomes" id="UP000317494"/>
    </source>
</evidence>
<dbReference type="InterPro" id="IPR052230">
    <property type="entry name" value="DNA_polymerase_eta"/>
</dbReference>
<evidence type="ECO:0000256" key="1">
    <source>
        <dbReference type="ARBA" id="ARBA00004123"/>
    </source>
</evidence>
<dbReference type="GO" id="GO:0008270">
    <property type="term" value="F:zinc ion binding"/>
    <property type="evidence" value="ECO:0007669"/>
    <property type="project" value="UniProtKB-KW"/>
</dbReference>
<dbReference type="GO" id="GO:0006281">
    <property type="term" value="P:DNA repair"/>
    <property type="evidence" value="ECO:0007669"/>
    <property type="project" value="UniProtKB-KW"/>
</dbReference>
<dbReference type="GO" id="GO:0035861">
    <property type="term" value="C:site of double-strand break"/>
    <property type="evidence" value="ECO:0007669"/>
    <property type="project" value="TreeGrafter"/>
</dbReference>
<dbReference type="AlphaFoldDB" id="A0A507DDW7"/>
<evidence type="ECO:0000256" key="8">
    <source>
        <dbReference type="ARBA" id="ARBA00023242"/>
    </source>
</evidence>
<dbReference type="FunFam" id="1.10.150.20:FF:000014">
    <property type="entry name" value="Polymerase (DNA directed), eta"/>
    <property type="match status" value="1"/>
</dbReference>
<proteinExistence type="predicted"/>
<dbReference type="EMBL" id="QEAN01000080">
    <property type="protein sequence ID" value="TPX49601.1"/>
    <property type="molecule type" value="Genomic_DNA"/>
</dbReference>
<evidence type="ECO:0000256" key="7">
    <source>
        <dbReference type="ARBA" id="ARBA00023204"/>
    </source>
</evidence>
<keyword evidence="2" id="KW-0808">Transferase</keyword>
<evidence type="ECO:0000256" key="5">
    <source>
        <dbReference type="ARBA" id="ARBA00022771"/>
    </source>
</evidence>
<sequence>MTDHVPPLMGPEKDRHRLASFLKQKCIIHIDLDAFYTQVEHVRLNISKEIPLAVQQWQGLIAINYPARAHGIKRHVTPKEAKDLCPDIQFVHVATYAAGETTARYHDHPSPLTHKVSLDVYRAASKKIFHIFKRFATQYAATLERASIDEAFLDVSDEVNRRILHRRCSTVDQRGPLVKWDRAGYLYGNQDPESRGWGDFQLAIAADISSEIRAAIATELTYSCSAGIAHNKTLAKLCSGLNKPNKQTVMRESETCDFMKTLPFDKIRGLGGKLGDLIGEHLQIEHAGDLWVYSEAQLTARYGETGVWLYNICRGICRGEVKERAEAKSMNACKALRPALQKEQDLRNWMSILASELYTRVHDEFDETSRWPKTFSLHHFVVAESKERTRSCPFPRRHLVTSPDVLMETGLALLSERRLPCSRLAIGAQSLVKEGTDNRNITSFFKALPVADLTAGVTADTTALDGDQENSCRQGPPTPTTLCDKCQKNIPIADTEEHRDYHFALELAQSERHLSKITPKSHHLKRSASSTGNGGSSNSYGGAKKRCKIISSETTNKIKNYFS</sequence>
<keyword evidence="13" id="KW-0239">DNA-directed DNA polymerase</keyword>
<dbReference type="GO" id="GO:0003684">
    <property type="term" value="F:damaged DNA binding"/>
    <property type="evidence" value="ECO:0007669"/>
    <property type="project" value="InterPro"/>
</dbReference>
<dbReference type="Gene3D" id="1.10.150.20">
    <property type="entry name" value="5' to 3' exonuclease, C-terminal subdomain"/>
    <property type="match status" value="1"/>
</dbReference>
<evidence type="ECO:0000256" key="4">
    <source>
        <dbReference type="ARBA" id="ARBA00022763"/>
    </source>
</evidence>
<feature type="compositionally biased region" description="Low complexity" evidence="10">
    <location>
        <begin position="527"/>
        <end position="542"/>
    </location>
</feature>
<keyword evidence="6" id="KW-0862">Zinc</keyword>
<keyword evidence="4" id="KW-0227">DNA damage</keyword>
<name>A0A507DDW7_9FUNG</name>
<keyword evidence="8" id="KW-0539">Nucleus</keyword>
<dbReference type="Gene3D" id="3.30.1490.100">
    <property type="entry name" value="DNA polymerase, Y-family, little finger domain"/>
    <property type="match status" value="1"/>
</dbReference>
<evidence type="ECO:0000256" key="2">
    <source>
        <dbReference type="ARBA" id="ARBA00022679"/>
    </source>
</evidence>
<dbReference type="VEuPathDB" id="FungiDB:SeMB42_g02552"/>
<evidence type="ECO:0000256" key="6">
    <source>
        <dbReference type="ARBA" id="ARBA00022833"/>
    </source>
</evidence>
<dbReference type="InterPro" id="IPR043128">
    <property type="entry name" value="Rev_trsase/Diguanyl_cyclase"/>
</dbReference>
<feature type="domain" description="UmuC" evidence="11">
    <location>
        <begin position="27"/>
        <end position="271"/>
    </location>
</feature>
<dbReference type="Gene3D" id="3.40.1170.60">
    <property type="match status" value="1"/>
</dbReference>
<dbReference type="PROSITE" id="PS50173">
    <property type="entry name" value="UMUC"/>
    <property type="match status" value="1"/>
</dbReference>
<keyword evidence="13" id="KW-0548">Nucleotidyltransferase</keyword>
<dbReference type="InterPro" id="IPR043502">
    <property type="entry name" value="DNA/RNA_pol_sf"/>
</dbReference>
<feature type="region of interest" description="Disordered" evidence="10">
    <location>
        <begin position="514"/>
        <end position="542"/>
    </location>
</feature>
<dbReference type="STRING" id="286115.A0A507DDW7"/>
<protein>
    <recommendedName>
        <fullName evidence="9">DNA polymerase eta</fullName>
    </recommendedName>
</protein>
<comment type="subcellular location">
    <subcellularLocation>
        <location evidence="1">Nucleus</location>
    </subcellularLocation>
</comment>
<dbReference type="InterPro" id="IPR001126">
    <property type="entry name" value="UmuC"/>
</dbReference>
<dbReference type="SUPFAM" id="SSF100879">
    <property type="entry name" value="Lesion bypass DNA polymerase (Y-family), little finger domain"/>
    <property type="match status" value="1"/>
</dbReference>
<dbReference type="Proteomes" id="UP000317494">
    <property type="component" value="Unassembled WGS sequence"/>
</dbReference>
<evidence type="ECO:0000256" key="9">
    <source>
        <dbReference type="ARBA" id="ARBA00044975"/>
    </source>
</evidence>
<gene>
    <name evidence="13" type="ORF">SeMB42_g02552</name>
</gene>